<dbReference type="NCBIfam" id="TIGR00254">
    <property type="entry name" value="GGDEF"/>
    <property type="match status" value="1"/>
</dbReference>
<dbReference type="CDD" id="cd01949">
    <property type="entry name" value="GGDEF"/>
    <property type="match status" value="1"/>
</dbReference>
<feature type="transmembrane region" description="Helical" evidence="1">
    <location>
        <begin position="35"/>
        <end position="56"/>
    </location>
</feature>
<protein>
    <submittedName>
        <fullName evidence="4">Bifunctional diguanylate cyclase/phosphodiesterase</fullName>
    </submittedName>
</protein>
<dbReference type="Pfam" id="PF00990">
    <property type="entry name" value="GGDEF"/>
    <property type="match status" value="1"/>
</dbReference>
<feature type="domain" description="EAL" evidence="2">
    <location>
        <begin position="270"/>
        <end position="523"/>
    </location>
</feature>
<dbReference type="SMART" id="SM00267">
    <property type="entry name" value="GGDEF"/>
    <property type="match status" value="1"/>
</dbReference>
<gene>
    <name evidence="4" type="ORF">ACED38_13855</name>
</gene>
<dbReference type="PANTHER" id="PTHR33121:SF71">
    <property type="entry name" value="OXYGEN SENSOR PROTEIN DOSP"/>
    <property type="match status" value="1"/>
</dbReference>
<dbReference type="CDD" id="cd01948">
    <property type="entry name" value="EAL"/>
    <property type="match status" value="1"/>
</dbReference>
<dbReference type="InterPro" id="IPR029787">
    <property type="entry name" value="Nucleotide_cyclase"/>
</dbReference>
<dbReference type="InterPro" id="IPR000160">
    <property type="entry name" value="GGDEF_dom"/>
</dbReference>
<dbReference type="SUPFAM" id="SSF141868">
    <property type="entry name" value="EAL domain-like"/>
    <property type="match status" value="1"/>
</dbReference>
<dbReference type="InterPro" id="IPR043128">
    <property type="entry name" value="Rev_trsase/Diguanyl_cyclase"/>
</dbReference>
<dbReference type="PANTHER" id="PTHR33121">
    <property type="entry name" value="CYCLIC DI-GMP PHOSPHODIESTERASE PDEF"/>
    <property type="match status" value="1"/>
</dbReference>
<dbReference type="Gene3D" id="3.20.20.450">
    <property type="entry name" value="EAL domain"/>
    <property type="match status" value="1"/>
</dbReference>
<evidence type="ECO:0000259" key="2">
    <source>
        <dbReference type="PROSITE" id="PS50883"/>
    </source>
</evidence>
<evidence type="ECO:0000313" key="4">
    <source>
        <dbReference type="EMBL" id="MEZ8195960.1"/>
    </source>
</evidence>
<dbReference type="PROSITE" id="PS50887">
    <property type="entry name" value="GGDEF"/>
    <property type="match status" value="1"/>
</dbReference>
<feature type="domain" description="GGDEF" evidence="3">
    <location>
        <begin position="130"/>
        <end position="262"/>
    </location>
</feature>
<dbReference type="InterPro" id="IPR050706">
    <property type="entry name" value="Cyclic-di-GMP_PDE-like"/>
</dbReference>
<feature type="transmembrane region" description="Helical" evidence="1">
    <location>
        <begin position="63"/>
        <end position="85"/>
    </location>
</feature>
<proteinExistence type="predicted"/>
<accession>A0ABV4M8W4</accession>
<comment type="caution">
    <text evidence="4">The sequence shown here is derived from an EMBL/GenBank/DDBJ whole genome shotgun (WGS) entry which is preliminary data.</text>
</comment>
<dbReference type="Gene3D" id="3.30.70.270">
    <property type="match status" value="1"/>
</dbReference>
<keyword evidence="5" id="KW-1185">Reference proteome</keyword>
<dbReference type="RefSeq" id="WP_371730702.1">
    <property type="nucleotide sequence ID" value="NZ_JBGOOT010000010.1"/>
</dbReference>
<reference evidence="4 5" key="1">
    <citation type="submission" date="2024-06" db="EMBL/GenBank/DDBJ databases">
        <authorList>
            <person name="Steensen K."/>
            <person name="Seneca J."/>
            <person name="Bartlau N."/>
            <person name="Yu A.X."/>
            <person name="Polz M.F."/>
        </authorList>
    </citation>
    <scope>NUCLEOTIDE SEQUENCE [LARGE SCALE GENOMIC DNA]</scope>
    <source>
        <strain evidence="4 5">FF146</strain>
    </source>
</reference>
<name>A0ABV4M8W4_9VIBR</name>
<keyword evidence="1" id="KW-1133">Transmembrane helix</keyword>
<dbReference type="SMART" id="SM00052">
    <property type="entry name" value="EAL"/>
    <property type="match status" value="1"/>
</dbReference>
<dbReference type="PROSITE" id="PS50883">
    <property type="entry name" value="EAL"/>
    <property type="match status" value="1"/>
</dbReference>
<dbReference type="Pfam" id="PF00563">
    <property type="entry name" value="EAL"/>
    <property type="match status" value="1"/>
</dbReference>
<dbReference type="EMBL" id="JBGOOT010000010">
    <property type="protein sequence ID" value="MEZ8195960.1"/>
    <property type="molecule type" value="Genomic_DNA"/>
</dbReference>
<organism evidence="4 5">
    <name type="scientific">Vibrio cortegadensis</name>
    <dbReference type="NCBI Taxonomy" id="1328770"/>
    <lineage>
        <taxon>Bacteria</taxon>
        <taxon>Pseudomonadati</taxon>
        <taxon>Pseudomonadota</taxon>
        <taxon>Gammaproteobacteria</taxon>
        <taxon>Vibrionales</taxon>
        <taxon>Vibrionaceae</taxon>
        <taxon>Vibrio</taxon>
    </lineage>
</organism>
<dbReference type="InterPro" id="IPR001633">
    <property type="entry name" value="EAL_dom"/>
</dbReference>
<evidence type="ECO:0000259" key="3">
    <source>
        <dbReference type="PROSITE" id="PS50887"/>
    </source>
</evidence>
<evidence type="ECO:0000256" key="1">
    <source>
        <dbReference type="SAM" id="Phobius"/>
    </source>
</evidence>
<evidence type="ECO:0000313" key="5">
    <source>
        <dbReference type="Proteomes" id="UP001569153"/>
    </source>
</evidence>
<keyword evidence="1" id="KW-0472">Membrane</keyword>
<sequence length="537" mass="60159">MPFFSMLLVTIGIALLIWALTPAQQIKETTNQHGWSLLCNLIRAFIIGYSLFLYSLLNQPPTLLITGLSLILFGGSIFVVMVIQFSSTTIKELDSLVERERFNGLHDSLTSLPNRQFCMETINKKINEQTGFTTLLLDVVNFKQVNDAMGHACGDRLLIKIGQRISELLSDDDFMARLGGDEFVLVINRMSHNEVLTLINLIDMNLRRPFSIDGFEVASSAVFGASQYPKDGETPDTLINRADIAMYHAKQTGKLLSNYTAEMSHGAKRKLQIASQLQLALDHDEFVLFYQPIISTETGRVASYEALIRWNQPNGEQINSSVFIHIAEQSNKITQITHWVLKQVELDIMAFQKQGLHYPVHVNLSAKDVLGKTITKLLRELVQRTPSIAQYLVLEITESTAISKMANPRLIISQIKELGFSISLDDFGTGYSSLSLLKDLPIDQIKIDSSFVEKIITNGRNQSIVANTIALAHGLGYSVIAEGIEHQETLDLLTTFKCDYIQGHYYSAALPIQDVIDWSQQHNSDYCKNTPTAVKSR</sequence>
<dbReference type="Proteomes" id="UP001569153">
    <property type="component" value="Unassembled WGS sequence"/>
</dbReference>
<dbReference type="SUPFAM" id="SSF55073">
    <property type="entry name" value="Nucleotide cyclase"/>
    <property type="match status" value="1"/>
</dbReference>
<keyword evidence="1" id="KW-0812">Transmembrane</keyword>
<dbReference type="InterPro" id="IPR035919">
    <property type="entry name" value="EAL_sf"/>
</dbReference>